<dbReference type="OMA" id="AISHEQY"/>
<evidence type="ECO:0000313" key="8">
    <source>
        <dbReference type="EnsemblPlants" id="OB04G36540.1"/>
    </source>
</evidence>
<feature type="domain" description="TF-B3" evidence="7">
    <location>
        <begin position="311"/>
        <end position="413"/>
    </location>
</feature>
<dbReference type="Gene3D" id="2.40.330.10">
    <property type="entry name" value="DNA-binding pseudobarrel domain"/>
    <property type="match status" value="1"/>
</dbReference>
<dbReference type="eggNOG" id="ENOG502S3BX">
    <property type="taxonomic scope" value="Eukaryota"/>
</dbReference>
<dbReference type="AlphaFoldDB" id="J3M2M9"/>
<keyword evidence="5" id="KW-0539">Nucleus</keyword>
<dbReference type="PANTHER" id="PTHR31140">
    <property type="entry name" value="B3 DOMAIN-CONTAINING TRANSCRIPTION FACTOR ABI3"/>
    <property type="match status" value="1"/>
</dbReference>
<feature type="region of interest" description="Disordered" evidence="6">
    <location>
        <begin position="1"/>
        <end position="26"/>
    </location>
</feature>
<evidence type="ECO:0000256" key="4">
    <source>
        <dbReference type="ARBA" id="ARBA00023163"/>
    </source>
</evidence>
<dbReference type="GO" id="GO:0005634">
    <property type="term" value="C:nucleus"/>
    <property type="evidence" value="ECO:0007669"/>
    <property type="project" value="UniProtKB-SubCell"/>
</dbReference>
<dbReference type="HOGENOM" id="CLU_025764_0_0_1"/>
<feature type="region of interest" description="Disordered" evidence="6">
    <location>
        <begin position="228"/>
        <end position="295"/>
    </location>
</feature>
<organism evidence="8">
    <name type="scientific">Oryza brachyantha</name>
    <name type="common">malo sina</name>
    <dbReference type="NCBI Taxonomy" id="4533"/>
    <lineage>
        <taxon>Eukaryota</taxon>
        <taxon>Viridiplantae</taxon>
        <taxon>Streptophyta</taxon>
        <taxon>Embryophyta</taxon>
        <taxon>Tracheophyta</taxon>
        <taxon>Spermatophyta</taxon>
        <taxon>Magnoliopsida</taxon>
        <taxon>Liliopsida</taxon>
        <taxon>Poales</taxon>
        <taxon>Poaceae</taxon>
        <taxon>BOP clade</taxon>
        <taxon>Oryzoideae</taxon>
        <taxon>Oryzeae</taxon>
        <taxon>Oryzinae</taxon>
        <taxon>Oryza</taxon>
    </lineage>
</organism>
<dbReference type="PANTHER" id="PTHR31140:SF12">
    <property type="entry name" value="B3 DOMAIN-CONTAINING PROTEIN OS04G0676650-RELATED"/>
    <property type="match status" value="1"/>
</dbReference>
<dbReference type="InterPro" id="IPR015300">
    <property type="entry name" value="DNA-bd_pseudobarrel_sf"/>
</dbReference>
<dbReference type="PROSITE" id="PS50863">
    <property type="entry name" value="B3"/>
    <property type="match status" value="1"/>
</dbReference>
<keyword evidence="3" id="KW-0238">DNA-binding</keyword>
<sequence length="447" mass="49075">MADSGRREDTEGGGGGGGGGSLGAGRDEVWRAPDVLALPPPTGLGALVQQQPPHVGQNVVQHSHQYPVAAGLIRHPSPPTMPVQVGFPAYVPPQYTVVPTPAALPPQQQHQHRENFQNWVPSNHNVAALHAPGAFQELRPMCSGSAFLHFGQNAASSNMFYQNTLPCSINSSWPNNNNMLRNPVYPSYHPHAAIDDHQAPPFHSNSHDTDQGFQTSFRMDQAFVPASSPFPPVSSSSHILSSSQISNGPKNAKKAKKSDVKDTPISFRRSDMKIQKNDELDQTPASEPPSLSQNSESLAVRFNCREYRVILRKELTNSDVGNIGRIVMPKRDAEAHLPALNQREGVMVKMDDFKIETTWNFKYRFWPNNKSRMYVLESTGGFVKHHGLTTGDILIIYKSSVSGEFVVRGEKAIKPNAVMPVVDCSCKNELNNSEECGFAISLQTKKT</sequence>
<dbReference type="STRING" id="4533.J3M2M9"/>
<dbReference type="Proteomes" id="UP000006038">
    <property type="component" value="Chromosome 4"/>
</dbReference>
<dbReference type="GO" id="GO:0003700">
    <property type="term" value="F:DNA-binding transcription factor activity"/>
    <property type="evidence" value="ECO:0007669"/>
    <property type="project" value="InterPro"/>
</dbReference>
<dbReference type="FunFam" id="2.40.330.10:FF:000003">
    <property type="entry name" value="B3 domain-containing transcription factor FUS3"/>
    <property type="match status" value="1"/>
</dbReference>
<keyword evidence="4" id="KW-0804">Transcription</keyword>
<name>J3M2M9_ORYBR</name>
<protein>
    <recommendedName>
        <fullName evidence="7">TF-B3 domain-containing protein</fullName>
    </recommendedName>
</protein>
<keyword evidence="2" id="KW-0805">Transcription regulation</keyword>
<dbReference type="SMART" id="SM01019">
    <property type="entry name" value="B3"/>
    <property type="match status" value="1"/>
</dbReference>
<feature type="compositionally biased region" description="Gly residues" evidence="6">
    <location>
        <begin position="12"/>
        <end position="23"/>
    </location>
</feature>
<reference evidence="8" key="1">
    <citation type="journal article" date="2013" name="Nat. Commun.">
        <title>Whole-genome sequencing of Oryza brachyantha reveals mechanisms underlying Oryza genome evolution.</title>
        <authorList>
            <person name="Chen J."/>
            <person name="Huang Q."/>
            <person name="Gao D."/>
            <person name="Wang J."/>
            <person name="Lang Y."/>
            <person name="Liu T."/>
            <person name="Li B."/>
            <person name="Bai Z."/>
            <person name="Luis Goicoechea J."/>
            <person name="Liang C."/>
            <person name="Chen C."/>
            <person name="Zhang W."/>
            <person name="Sun S."/>
            <person name="Liao Y."/>
            <person name="Zhang X."/>
            <person name="Yang L."/>
            <person name="Song C."/>
            <person name="Wang M."/>
            <person name="Shi J."/>
            <person name="Liu G."/>
            <person name="Liu J."/>
            <person name="Zhou H."/>
            <person name="Zhou W."/>
            <person name="Yu Q."/>
            <person name="An N."/>
            <person name="Chen Y."/>
            <person name="Cai Q."/>
            <person name="Wang B."/>
            <person name="Liu B."/>
            <person name="Min J."/>
            <person name="Huang Y."/>
            <person name="Wu H."/>
            <person name="Li Z."/>
            <person name="Zhang Y."/>
            <person name="Yin Y."/>
            <person name="Song W."/>
            <person name="Jiang J."/>
            <person name="Jackson S.A."/>
            <person name="Wing R.A."/>
            <person name="Wang J."/>
            <person name="Chen M."/>
        </authorList>
    </citation>
    <scope>NUCLEOTIDE SEQUENCE [LARGE SCALE GENOMIC DNA]</scope>
    <source>
        <strain evidence="8">cv. IRGC 101232</strain>
    </source>
</reference>
<dbReference type="Gramene" id="OB04G36540.1">
    <property type="protein sequence ID" value="OB04G36540.1"/>
    <property type="gene ID" value="OB04G36540"/>
</dbReference>
<feature type="compositionally biased region" description="Basic and acidic residues" evidence="6">
    <location>
        <begin position="1"/>
        <end position="10"/>
    </location>
</feature>
<reference evidence="8" key="2">
    <citation type="submission" date="2013-04" db="UniProtKB">
        <authorList>
            <consortium name="EnsemblPlants"/>
        </authorList>
    </citation>
    <scope>IDENTIFICATION</scope>
</reference>
<proteinExistence type="predicted"/>
<evidence type="ECO:0000256" key="1">
    <source>
        <dbReference type="ARBA" id="ARBA00004123"/>
    </source>
</evidence>
<dbReference type="GO" id="GO:0003677">
    <property type="term" value="F:DNA binding"/>
    <property type="evidence" value="ECO:0007669"/>
    <property type="project" value="UniProtKB-KW"/>
</dbReference>
<feature type="compositionally biased region" description="Basic and acidic residues" evidence="6">
    <location>
        <begin position="257"/>
        <end position="279"/>
    </location>
</feature>
<dbReference type="InterPro" id="IPR003340">
    <property type="entry name" value="B3_DNA-bd"/>
</dbReference>
<evidence type="ECO:0000256" key="2">
    <source>
        <dbReference type="ARBA" id="ARBA00023015"/>
    </source>
</evidence>
<dbReference type="InterPro" id="IPR044800">
    <property type="entry name" value="LEC2-like"/>
</dbReference>
<feature type="compositionally biased region" description="Low complexity" evidence="6">
    <location>
        <begin position="228"/>
        <end position="246"/>
    </location>
</feature>
<evidence type="ECO:0000256" key="3">
    <source>
        <dbReference type="ARBA" id="ARBA00023125"/>
    </source>
</evidence>
<evidence type="ECO:0000313" key="9">
    <source>
        <dbReference type="Proteomes" id="UP000006038"/>
    </source>
</evidence>
<keyword evidence="9" id="KW-1185">Reference proteome</keyword>
<dbReference type="Pfam" id="PF02362">
    <property type="entry name" value="B3"/>
    <property type="match status" value="1"/>
</dbReference>
<accession>J3M2M9</accession>
<evidence type="ECO:0000259" key="7">
    <source>
        <dbReference type="PROSITE" id="PS50863"/>
    </source>
</evidence>
<dbReference type="EnsemblPlants" id="OB04G36540.1">
    <property type="protein sequence ID" value="OB04G36540.1"/>
    <property type="gene ID" value="OB04G36540"/>
</dbReference>
<evidence type="ECO:0000256" key="6">
    <source>
        <dbReference type="SAM" id="MobiDB-lite"/>
    </source>
</evidence>
<dbReference type="SUPFAM" id="SSF101936">
    <property type="entry name" value="DNA-binding pseudobarrel domain"/>
    <property type="match status" value="1"/>
</dbReference>
<evidence type="ECO:0000256" key="5">
    <source>
        <dbReference type="ARBA" id="ARBA00023242"/>
    </source>
</evidence>
<comment type="subcellular location">
    <subcellularLocation>
        <location evidence="1">Nucleus</location>
    </subcellularLocation>
</comment>
<feature type="compositionally biased region" description="Polar residues" evidence="6">
    <location>
        <begin position="283"/>
        <end position="295"/>
    </location>
</feature>
<dbReference type="CDD" id="cd10017">
    <property type="entry name" value="B3_DNA"/>
    <property type="match status" value="1"/>
</dbReference>